<dbReference type="AlphaFoldDB" id="R4XK52"/>
<evidence type="ECO:0000256" key="2">
    <source>
        <dbReference type="ARBA" id="ARBA00022598"/>
    </source>
</evidence>
<keyword evidence="6" id="KW-1185">Reference proteome</keyword>
<dbReference type="PANTHER" id="PTHR24096:SF149">
    <property type="entry name" value="AMP-BINDING DOMAIN-CONTAINING PROTEIN-RELATED"/>
    <property type="match status" value="1"/>
</dbReference>
<dbReference type="Gene3D" id="3.40.50.12780">
    <property type="entry name" value="N-terminal domain of ligase-like"/>
    <property type="match status" value="1"/>
</dbReference>
<dbReference type="SUPFAM" id="SSF56801">
    <property type="entry name" value="Acetyl-CoA synthetase-like"/>
    <property type="match status" value="1"/>
</dbReference>
<protein>
    <submittedName>
        <fullName evidence="5">Uncharacterized protein</fullName>
    </submittedName>
</protein>
<dbReference type="Pfam" id="PF00501">
    <property type="entry name" value="AMP-binding"/>
    <property type="match status" value="1"/>
</dbReference>
<dbReference type="OrthoDB" id="6509636at2759"/>
<comment type="similarity">
    <text evidence="1">Belongs to the ATP-dependent AMP-binding enzyme family.</text>
</comment>
<feature type="domain" description="AMP-binding enzyme C-terminal" evidence="4">
    <location>
        <begin position="434"/>
        <end position="536"/>
    </location>
</feature>
<evidence type="ECO:0000256" key="1">
    <source>
        <dbReference type="ARBA" id="ARBA00006432"/>
    </source>
</evidence>
<dbReference type="Gene3D" id="3.30.300.30">
    <property type="match status" value="1"/>
</dbReference>
<dbReference type="GO" id="GO:0016405">
    <property type="term" value="F:CoA-ligase activity"/>
    <property type="evidence" value="ECO:0007669"/>
    <property type="project" value="TreeGrafter"/>
</dbReference>
<dbReference type="Proteomes" id="UP000013776">
    <property type="component" value="Unassembled WGS sequence"/>
</dbReference>
<sequence length="552" mass="60568">MHNFVSRSPDISIPEENLVSFVLGQCDQSYDQNKPLLNTLRETSHNFGTGLQRKLGLQKGDVVALFSANSIDYPVLVFGTFYAGGTVTLVNAAYNKDEVASQLKNSAASILVTTADLLDTAKEACKMVDMDIGHLVVIGPALQHANDVLEFRELINVGKALGKLEWSPSSVEPESTAFLCYSSGTTGLPKGVQLSHRNIVANLLQWDQRETRLDRTCSVISVLPFSHIYALSVLIMNPIRREMTSYVLTRFHPSKFMQLIERERITAAFVVPPIVKVLLDDSAQGYDLSSLKFLCSGAAPLSAQMAQDVCSRYNLPISQGYGLTETSPVLCFSSFAGDGYTGSVGQLLPNIILRIINEDNKSQLVGGVGELQVRGPNVMRGYLNNPEANAEAFTTDGYFRTGDIGYMSTNGEVFIIDRLKELIKYKGFQVPPAELESLLLTHPAIQDCAVIGRNCDIEVTELPTAYCVLRPSVLQNRAQLPIGWSDVDQIQDDPSTHLLAVARDIISFIGKNVSNHKKLRGGVVFTDSIPRVPAGKILRRVLRDRTGVQFLV</sequence>
<keyword evidence="2" id="KW-0436">Ligase</keyword>
<dbReference type="eggNOG" id="KOG1176">
    <property type="taxonomic scope" value="Eukaryota"/>
</dbReference>
<dbReference type="STRING" id="1097556.R4XK52"/>
<evidence type="ECO:0000313" key="6">
    <source>
        <dbReference type="Proteomes" id="UP000013776"/>
    </source>
</evidence>
<comment type="caution">
    <text evidence="5">The sequence shown here is derived from an EMBL/GenBank/DDBJ whole genome shotgun (WGS) entry which is preliminary data.</text>
</comment>
<dbReference type="PANTHER" id="PTHR24096">
    <property type="entry name" value="LONG-CHAIN-FATTY-ACID--COA LIGASE"/>
    <property type="match status" value="1"/>
</dbReference>
<dbReference type="PROSITE" id="PS00455">
    <property type="entry name" value="AMP_BINDING"/>
    <property type="match status" value="1"/>
</dbReference>
<accession>R4XK52</accession>
<dbReference type="VEuPathDB" id="FungiDB:TAPDE_005335"/>
<dbReference type="InterPro" id="IPR042099">
    <property type="entry name" value="ANL_N_sf"/>
</dbReference>
<organism evidence="5 6">
    <name type="scientific">Taphrina deformans (strain PYCC 5710 / ATCC 11124 / CBS 356.35 / IMI 108563 / JCM 9778 / NBRC 8474)</name>
    <name type="common">Peach leaf curl fungus</name>
    <name type="synonym">Lalaria deformans</name>
    <dbReference type="NCBI Taxonomy" id="1097556"/>
    <lineage>
        <taxon>Eukaryota</taxon>
        <taxon>Fungi</taxon>
        <taxon>Dikarya</taxon>
        <taxon>Ascomycota</taxon>
        <taxon>Taphrinomycotina</taxon>
        <taxon>Taphrinomycetes</taxon>
        <taxon>Taphrinales</taxon>
        <taxon>Taphrinaceae</taxon>
        <taxon>Taphrina</taxon>
    </lineage>
</organism>
<dbReference type="InterPro" id="IPR025110">
    <property type="entry name" value="AMP-bd_C"/>
</dbReference>
<name>R4XK52_TAPDE</name>
<dbReference type="Pfam" id="PF13193">
    <property type="entry name" value="AMP-binding_C"/>
    <property type="match status" value="1"/>
</dbReference>
<dbReference type="CDD" id="cd05911">
    <property type="entry name" value="Firefly_Luc_like"/>
    <property type="match status" value="1"/>
</dbReference>
<feature type="domain" description="AMP-dependent synthetase/ligase" evidence="3">
    <location>
        <begin position="40"/>
        <end position="383"/>
    </location>
</feature>
<dbReference type="InterPro" id="IPR045851">
    <property type="entry name" value="AMP-bd_C_sf"/>
</dbReference>
<evidence type="ECO:0000259" key="4">
    <source>
        <dbReference type="Pfam" id="PF13193"/>
    </source>
</evidence>
<proteinExistence type="inferred from homology"/>
<dbReference type="EMBL" id="CAHR02000319">
    <property type="protein sequence ID" value="CCG84829.1"/>
    <property type="molecule type" value="Genomic_DNA"/>
</dbReference>
<dbReference type="InterPro" id="IPR000873">
    <property type="entry name" value="AMP-dep_synth/lig_dom"/>
</dbReference>
<evidence type="ECO:0000313" key="5">
    <source>
        <dbReference type="EMBL" id="CCG84829.1"/>
    </source>
</evidence>
<evidence type="ECO:0000259" key="3">
    <source>
        <dbReference type="Pfam" id="PF00501"/>
    </source>
</evidence>
<reference evidence="5 6" key="1">
    <citation type="journal article" date="2013" name="MBio">
        <title>Genome sequencing of the plant pathogen Taphrina deformans, the causal agent of peach leaf curl.</title>
        <authorList>
            <person name="Cisse O.H."/>
            <person name="Almeida J.M.G.C.F."/>
            <person name="Fonseca A."/>
            <person name="Kumar A.A."/>
            <person name="Salojaervi J."/>
            <person name="Overmyer K."/>
            <person name="Hauser P.M."/>
            <person name="Pagni M."/>
        </authorList>
    </citation>
    <scope>NUCLEOTIDE SEQUENCE [LARGE SCALE GENOMIC DNA]</scope>
    <source>
        <strain evidence="6">PYCC 5710 / ATCC 11124 / CBS 356.35 / IMI 108563 / JCM 9778 / NBRC 8474</strain>
    </source>
</reference>
<dbReference type="InterPro" id="IPR020845">
    <property type="entry name" value="AMP-binding_CS"/>
</dbReference>
<gene>
    <name evidence="5" type="ORF">TAPDE_005335</name>
</gene>